<evidence type="ECO:0000256" key="3">
    <source>
        <dbReference type="ARBA" id="ARBA00022553"/>
    </source>
</evidence>
<evidence type="ECO:0000313" key="7">
    <source>
        <dbReference type="Proteomes" id="UP000601736"/>
    </source>
</evidence>
<dbReference type="SMART" id="SM00388">
    <property type="entry name" value="HisKA"/>
    <property type="match status" value="1"/>
</dbReference>
<dbReference type="Gene3D" id="3.30.450.40">
    <property type="match status" value="1"/>
</dbReference>
<dbReference type="Gene3D" id="3.30.450.20">
    <property type="entry name" value="PAS domain"/>
    <property type="match status" value="5"/>
</dbReference>
<dbReference type="SMART" id="SM00387">
    <property type="entry name" value="HATPase_c"/>
    <property type="match status" value="1"/>
</dbReference>
<dbReference type="EC" id="2.7.13.3" evidence="2"/>
<protein>
    <recommendedName>
        <fullName evidence="2">histidine kinase</fullName>
        <ecNumber evidence="2">2.7.13.3</ecNumber>
    </recommendedName>
</protein>
<gene>
    <name evidence="6" type="ORF">NMYAN_20143</name>
</gene>
<evidence type="ECO:0000256" key="1">
    <source>
        <dbReference type="ARBA" id="ARBA00000085"/>
    </source>
</evidence>
<dbReference type="Gene3D" id="3.30.565.10">
    <property type="entry name" value="Histidine kinase-like ATPase, C-terminal domain"/>
    <property type="match status" value="1"/>
</dbReference>
<keyword evidence="3" id="KW-0597">Phosphoprotein</keyword>
<dbReference type="Pfam" id="PF00989">
    <property type="entry name" value="PAS"/>
    <property type="match status" value="1"/>
</dbReference>
<evidence type="ECO:0000313" key="6">
    <source>
        <dbReference type="EMBL" id="CAE6501974.1"/>
    </source>
</evidence>
<dbReference type="PROSITE" id="PS50113">
    <property type="entry name" value="PAC"/>
    <property type="match status" value="4"/>
</dbReference>
<dbReference type="SUPFAM" id="SSF55874">
    <property type="entry name" value="ATPase domain of HSP90 chaperone/DNA topoisomerase II/histidine kinase"/>
    <property type="match status" value="1"/>
</dbReference>
<dbReference type="InterPro" id="IPR000014">
    <property type="entry name" value="PAS"/>
</dbReference>
<dbReference type="Pfam" id="PF01590">
    <property type="entry name" value="GAF"/>
    <property type="match status" value="1"/>
</dbReference>
<dbReference type="InterPro" id="IPR001610">
    <property type="entry name" value="PAC"/>
</dbReference>
<dbReference type="Pfam" id="PF13426">
    <property type="entry name" value="PAS_9"/>
    <property type="match status" value="2"/>
</dbReference>
<dbReference type="InterPro" id="IPR036097">
    <property type="entry name" value="HisK_dim/P_sf"/>
</dbReference>
<dbReference type="Pfam" id="PF02518">
    <property type="entry name" value="HATPase_c"/>
    <property type="match status" value="1"/>
</dbReference>
<dbReference type="InterPro" id="IPR003594">
    <property type="entry name" value="HATPase_dom"/>
</dbReference>
<evidence type="ECO:0000256" key="5">
    <source>
        <dbReference type="ARBA" id="ARBA00022777"/>
    </source>
</evidence>
<dbReference type="PROSITE" id="PS50112">
    <property type="entry name" value="PAS"/>
    <property type="match status" value="4"/>
</dbReference>
<keyword evidence="4 6" id="KW-0808">Transferase</keyword>
<dbReference type="InterPro" id="IPR052162">
    <property type="entry name" value="Sensor_kinase/Photoreceptor"/>
</dbReference>
<dbReference type="CDD" id="cd00082">
    <property type="entry name" value="HisKA"/>
    <property type="match status" value="1"/>
</dbReference>
<dbReference type="Pfam" id="PF08447">
    <property type="entry name" value="PAS_3"/>
    <property type="match status" value="1"/>
</dbReference>
<accession>A0A8H8Z105</accession>
<dbReference type="PRINTS" id="PR00344">
    <property type="entry name" value="BCTRLSENSOR"/>
</dbReference>
<dbReference type="RefSeq" id="WP_204799641.1">
    <property type="nucleotide sequence ID" value="NZ_CAJNAP010000012.1"/>
</dbReference>
<keyword evidence="5 6" id="KW-0418">Kinase</keyword>
<dbReference type="Gene3D" id="1.10.287.130">
    <property type="match status" value="1"/>
</dbReference>
<reference evidence="6" key="1">
    <citation type="submission" date="2021-02" db="EMBL/GenBank/DDBJ databases">
        <authorList>
            <person name="Han P."/>
        </authorList>
    </citation>
    <scope>NUCLEOTIDE SEQUENCE</scope>
    <source>
        <strain evidence="6">Nitrosomonas nitrosa 18-3D</strain>
    </source>
</reference>
<dbReference type="Proteomes" id="UP000601736">
    <property type="component" value="Unassembled WGS sequence"/>
</dbReference>
<organism evidence="6 7">
    <name type="scientific">Nitrosomonas nitrosa</name>
    <dbReference type="NCBI Taxonomy" id="52442"/>
    <lineage>
        <taxon>Bacteria</taxon>
        <taxon>Pseudomonadati</taxon>
        <taxon>Pseudomonadota</taxon>
        <taxon>Betaproteobacteria</taxon>
        <taxon>Nitrosomonadales</taxon>
        <taxon>Nitrosomonadaceae</taxon>
        <taxon>Nitrosomonas</taxon>
    </lineage>
</organism>
<dbReference type="InterPro" id="IPR013767">
    <property type="entry name" value="PAS_fold"/>
</dbReference>
<dbReference type="SMART" id="SM00086">
    <property type="entry name" value="PAC"/>
    <property type="match status" value="5"/>
</dbReference>
<dbReference type="PROSITE" id="PS50109">
    <property type="entry name" value="HIS_KIN"/>
    <property type="match status" value="1"/>
</dbReference>
<dbReference type="GO" id="GO:0006355">
    <property type="term" value="P:regulation of DNA-templated transcription"/>
    <property type="evidence" value="ECO:0007669"/>
    <property type="project" value="InterPro"/>
</dbReference>
<dbReference type="InterPro" id="IPR003661">
    <property type="entry name" value="HisK_dim/P_dom"/>
</dbReference>
<dbReference type="PANTHER" id="PTHR43304:SF1">
    <property type="entry name" value="PAC DOMAIN-CONTAINING PROTEIN"/>
    <property type="match status" value="1"/>
</dbReference>
<dbReference type="PANTHER" id="PTHR43304">
    <property type="entry name" value="PHYTOCHROME-LIKE PROTEIN CPH1"/>
    <property type="match status" value="1"/>
</dbReference>
<dbReference type="InterPro" id="IPR029016">
    <property type="entry name" value="GAF-like_dom_sf"/>
</dbReference>
<dbReference type="SUPFAM" id="SSF55785">
    <property type="entry name" value="PYP-like sensor domain (PAS domain)"/>
    <property type="match status" value="5"/>
</dbReference>
<dbReference type="InterPro" id="IPR004358">
    <property type="entry name" value="Sig_transdc_His_kin-like_C"/>
</dbReference>
<evidence type="ECO:0000256" key="2">
    <source>
        <dbReference type="ARBA" id="ARBA00012438"/>
    </source>
</evidence>
<dbReference type="InterPro" id="IPR005467">
    <property type="entry name" value="His_kinase_dom"/>
</dbReference>
<dbReference type="InterPro" id="IPR003018">
    <property type="entry name" value="GAF"/>
</dbReference>
<evidence type="ECO:0000256" key="4">
    <source>
        <dbReference type="ARBA" id="ARBA00022679"/>
    </source>
</evidence>
<proteinExistence type="predicted"/>
<dbReference type="SMART" id="SM00065">
    <property type="entry name" value="GAF"/>
    <property type="match status" value="1"/>
</dbReference>
<dbReference type="Pfam" id="PF00512">
    <property type="entry name" value="HisKA"/>
    <property type="match status" value="1"/>
</dbReference>
<dbReference type="InterPro" id="IPR013656">
    <property type="entry name" value="PAS_4"/>
</dbReference>
<name>A0A8H8Z105_9PROT</name>
<dbReference type="InterPro" id="IPR013655">
    <property type="entry name" value="PAS_fold_3"/>
</dbReference>
<dbReference type="InterPro" id="IPR036890">
    <property type="entry name" value="HATPase_C_sf"/>
</dbReference>
<dbReference type="Pfam" id="PF08448">
    <property type="entry name" value="PAS_4"/>
    <property type="match status" value="1"/>
</dbReference>
<comment type="caution">
    <text evidence="6">The sequence shown here is derived from an EMBL/GenBank/DDBJ whole genome shotgun (WGS) entry which is preliminary data.</text>
</comment>
<sequence length="1079" mass="121995">MKKITQYRASSGIKHGDAGGGLNESEALFRAIFDNATDGISLVEVEGTKILLGNAAFCQMLGYTPNEIKGMLVQAIHPEEELIAIMSEFMRLAGQKGGLAENIPVKRKDGHVFIADITVAYLEIGGKRYQAGFFRDVTERKQTERLLRQREADFMAIIEHAPIAKIVTGSDDKAVILMNQRFTELLGYTVEDVPNAECWWPLAYPDAQYREMVKTEWTSRVEQAMQSCGRIVPMETTVTCKDGTKRYIRFSFVSLGNKNIITCEDLTANKIMEGALRESEARYRSIFNAVDDIIFSVESDGTLASISPSFERLTGWLPSEWIGKHFSPLVYPGDQARVQALFERLLAREVIPAFPMRLMRKEGTYLDAEIKSVAIGHGESVAVFGILRDITERKRAEEIIFRRLTYENLLSRISSMALAADNLHDFLEQSIALIGEVMAVSRSYLFEHRHETDTMDNTHEWCAPGIAPHKENNQEVSSNIAPWWVSTLRSGQNICFTHIDEIPDEGVMEILRRQDIRSILVVPLFVGGRYYGFLGFDECLQHRVWPQEDIDVLLSISRIIAVAIERMWVEEQVRRQQELTTRIIETIPMRVFWKDCVSRYLGGNTTFAKDAGLALPQDLIGKDDFQLIWQEFAELYRADDRQVISTNTAKLSYEERLITASGERIWVRTSKAPLHDQRGDVIGLLGVYEDINEQKQLELALRESEERFRMAFQTAAIGMTLVGLDGHWLKVNRSFCKIVGYSEQELLHLTFQEITHPHDLPSDLELVEQLSAGEINHYQLEKRYLHKKGHVVWVRLSVSLISDAQGNPIYFVAQTEDITERKRVEEEFQRLNQALEIKVTERTKALLEAQEELVRKEKLSMLGQVAGSVGHELRNPLGVMSNAVYFLQMVLSDADETVLEYLEIIKNEIAAADRIVGDLLDSVRTKPPQRDIVYIAPLLEQTLRKCTIPPSVTIKLDLPESLPPLFVDAIQIQQVFRNLISNGIEAMPEGGSLEIWAQVGKKAETVTINVRDHGIGMSQEQLGRLFQPLFTTKARGIGLGLVVVRNLTQANEGCVHVKSEWGVGSTFAVTLPIYHVIAG</sequence>
<dbReference type="AlphaFoldDB" id="A0A8H8Z105"/>
<dbReference type="InterPro" id="IPR000700">
    <property type="entry name" value="PAS-assoc_C"/>
</dbReference>
<dbReference type="GO" id="GO:0000155">
    <property type="term" value="F:phosphorelay sensor kinase activity"/>
    <property type="evidence" value="ECO:0007669"/>
    <property type="project" value="InterPro"/>
</dbReference>
<dbReference type="SUPFAM" id="SSF47384">
    <property type="entry name" value="Homodimeric domain of signal transducing histidine kinase"/>
    <property type="match status" value="1"/>
</dbReference>
<dbReference type="SUPFAM" id="SSF55781">
    <property type="entry name" value="GAF domain-like"/>
    <property type="match status" value="1"/>
</dbReference>
<dbReference type="EMBL" id="CAJNAP010000012">
    <property type="protein sequence ID" value="CAE6501974.1"/>
    <property type="molecule type" value="Genomic_DNA"/>
</dbReference>
<dbReference type="NCBIfam" id="TIGR00229">
    <property type="entry name" value="sensory_box"/>
    <property type="match status" value="5"/>
</dbReference>
<dbReference type="InterPro" id="IPR035965">
    <property type="entry name" value="PAS-like_dom_sf"/>
</dbReference>
<dbReference type="CDD" id="cd00130">
    <property type="entry name" value="PAS"/>
    <property type="match status" value="4"/>
</dbReference>
<comment type="catalytic activity">
    <reaction evidence="1">
        <text>ATP + protein L-histidine = ADP + protein N-phospho-L-histidine.</text>
        <dbReference type="EC" id="2.7.13.3"/>
    </reaction>
</comment>
<dbReference type="SMART" id="SM00091">
    <property type="entry name" value="PAS"/>
    <property type="match status" value="4"/>
</dbReference>